<gene>
    <name evidence="1" type="ORF">EDD18DRAFT_115078</name>
</gene>
<organism evidence="1 2">
    <name type="scientific">Armillaria luteobubalina</name>
    <dbReference type="NCBI Taxonomy" id="153913"/>
    <lineage>
        <taxon>Eukaryota</taxon>
        <taxon>Fungi</taxon>
        <taxon>Dikarya</taxon>
        <taxon>Basidiomycota</taxon>
        <taxon>Agaricomycotina</taxon>
        <taxon>Agaricomycetes</taxon>
        <taxon>Agaricomycetidae</taxon>
        <taxon>Agaricales</taxon>
        <taxon>Marasmiineae</taxon>
        <taxon>Physalacriaceae</taxon>
        <taxon>Armillaria</taxon>
    </lineage>
</organism>
<name>A0AA39Q7G5_9AGAR</name>
<comment type="caution">
    <text evidence="1">The sequence shown here is derived from an EMBL/GenBank/DDBJ whole genome shotgun (WGS) entry which is preliminary data.</text>
</comment>
<proteinExistence type="predicted"/>
<dbReference type="AlphaFoldDB" id="A0AA39Q7G5"/>
<evidence type="ECO:0000313" key="2">
    <source>
        <dbReference type="Proteomes" id="UP001175228"/>
    </source>
</evidence>
<evidence type="ECO:0000313" key="1">
    <source>
        <dbReference type="EMBL" id="KAK0497677.1"/>
    </source>
</evidence>
<reference evidence="1" key="1">
    <citation type="submission" date="2023-06" db="EMBL/GenBank/DDBJ databases">
        <authorList>
            <consortium name="Lawrence Berkeley National Laboratory"/>
            <person name="Ahrendt S."/>
            <person name="Sahu N."/>
            <person name="Indic B."/>
            <person name="Wong-Bajracharya J."/>
            <person name="Merenyi Z."/>
            <person name="Ke H.-M."/>
            <person name="Monk M."/>
            <person name="Kocsube S."/>
            <person name="Drula E."/>
            <person name="Lipzen A."/>
            <person name="Balint B."/>
            <person name="Henrissat B."/>
            <person name="Andreopoulos B."/>
            <person name="Martin F.M."/>
            <person name="Harder C.B."/>
            <person name="Rigling D."/>
            <person name="Ford K.L."/>
            <person name="Foster G.D."/>
            <person name="Pangilinan J."/>
            <person name="Papanicolaou A."/>
            <person name="Barry K."/>
            <person name="LaButti K."/>
            <person name="Viragh M."/>
            <person name="Koriabine M."/>
            <person name="Yan M."/>
            <person name="Riley R."/>
            <person name="Champramary S."/>
            <person name="Plett K.L."/>
            <person name="Tsai I.J."/>
            <person name="Slot J."/>
            <person name="Sipos G."/>
            <person name="Plett J."/>
            <person name="Nagy L.G."/>
            <person name="Grigoriev I.V."/>
        </authorList>
    </citation>
    <scope>NUCLEOTIDE SEQUENCE</scope>
    <source>
        <strain evidence="1">HWK02</strain>
    </source>
</reference>
<protein>
    <submittedName>
        <fullName evidence="1">Uncharacterized protein</fullName>
    </submittedName>
</protein>
<dbReference type="Proteomes" id="UP001175228">
    <property type="component" value="Unassembled WGS sequence"/>
</dbReference>
<sequence>MYRRQLLSLSVTRRFSCCFFCSLFFLVSHLANDCLYPLPSPLSTIFNRYAPPSPTECALILASEFFPPSKFLFPYFTLKLWASTSLPLIL</sequence>
<dbReference type="EMBL" id="JAUEPU010000012">
    <property type="protein sequence ID" value="KAK0497677.1"/>
    <property type="molecule type" value="Genomic_DNA"/>
</dbReference>
<keyword evidence="2" id="KW-1185">Reference proteome</keyword>
<accession>A0AA39Q7G5</accession>